<feature type="transmembrane region" description="Helical" evidence="9">
    <location>
        <begin position="87"/>
        <end position="109"/>
    </location>
</feature>
<dbReference type="Pfam" id="PF04143">
    <property type="entry name" value="Sulf_transp"/>
    <property type="match status" value="1"/>
</dbReference>
<comment type="similarity">
    <text evidence="8">Belongs to the TsuA/YedE (TC 9.B.102) family.</text>
</comment>
<sequence length="370" mass="39564">MIGSPWEIGIFCGTLLLGLVAGWVMHRSDFCLASAFRDLFLFRSTFMLRQIVLTVLVGLVLFEALRLSALVAEMPFPMMGPASWTHLLGGAVFGFGMVLAGGCVFGTLYKAGAGSATSLTAIGGIVSGCMIYGWIHPWWQPLRERLTWSTSWGLPGALGVSALLFKAVTAVFLLAMVLYWFQHGTLRRAAHAQGYLQPWHAALALGTIGALSVLLVGMPLGLTTAYTKVGAWLVTLAAPHSAQVPDYFSTIAMDFRTVLGAMPLAGGPSPHWDGISLVQYPLILGVFIGSALSAVRLGEWHFRWRLPSNQYLLALAGGVMMGLASRLAPGCNVWHVLGGLPILAIGSILFTLGLFPGAWLGARVITRLLA</sequence>
<feature type="transmembrane region" description="Helical" evidence="9">
    <location>
        <begin position="340"/>
        <end position="362"/>
    </location>
</feature>
<keyword evidence="6 9" id="KW-1133">Transmembrane helix</keyword>
<dbReference type="InterPro" id="IPR007272">
    <property type="entry name" value="Sulf_transp_TsuA/YedE"/>
</dbReference>
<evidence type="ECO:0000256" key="1">
    <source>
        <dbReference type="ARBA" id="ARBA00004429"/>
    </source>
</evidence>
<keyword evidence="11" id="KW-1185">Reference proteome</keyword>
<dbReference type="PANTHER" id="PTHR30574">
    <property type="entry name" value="INNER MEMBRANE PROTEIN YEDE"/>
    <property type="match status" value="1"/>
</dbReference>
<feature type="transmembrane region" description="Helical" evidence="9">
    <location>
        <begin position="278"/>
        <end position="298"/>
    </location>
</feature>
<keyword evidence="3" id="KW-1003">Cell membrane</keyword>
<evidence type="ECO:0000256" key="5">
    <source>
        <dbReference type="ARBA" id="ARBA00022692"/>
    </source>
</evidence>
<dbReference type="EMBL" id="CP010311">
    <property type="protein sequence ID" value="AJF07496.1"/>
    <property type="molecule type" value="Genomic_DNA"/>
</dbReference>
<keyword evidence="2" id="KW-0813">Transport</keyword>
<evidence type="ECO:0000256" key="7">
    <source>
        <dbReference type="ARBA" id="ARBA00023136"/>
    </source>
</evidence>
<evidence type="ECO:0000256" key="8">
    <source>
        <dbReference type="ARBA" id="ARBA00035655"/>
    </source>
</evidence>
<feature type="transmembrane region" description="Helical" evidence="9">
    <location>
        <begin position="155"/>
        <end position="181"/>
    </location>
</feature>
<feature type="transmembrane region" description="Helical" evidence="9">
    <location>
        <begin position="202"/>
        <end position="222"/>
    </location>
</feature>
<evidence type="ECO:0000256" key="6">
    <source>
        <dbReference type="ARBA" id="ARBA00022989"/>
    </source>
</evidence>
<reference evidence="10 11" key="1">
    <citation type="journal article" date="2015" name="Genome Announc.">
        <title>Genomes of Geoalkalibacter ferrihydriticus Z-0531T and Geoalkalibacter subterraneus Red1T, Two Haloalkaliphilic Metal-Reducing Deltaproteobacteria.</title>
        <authorList>
            <person name="Badalamenti J.P."/>
            <person name="Krajmalnik-Brown R."/>
            <person name="Torres C.I."/>
            <person name="Bond D.R."/>
        </authorList>
    </citation>
    <scope>NUCLEOTIDE SEQUENCE [LARGE SCALE GENOMIC DNA]</scope>
    <source>
        <strain evidence="10 11">Red1</strain>
    </source>
</reference>
<name>A0A0B5FV53_9BACT</name>
<dbReference type="HOGENOM" id="CLU_050656_1_1_7"/>
<dbReference type="PANTHER" id="PTHR30574:SF1">
    <property type="entry name" value="SULPHUR TRANSPORT DOMAIN-CONTAINING PROTEIN"/>
    <property type="match status" value="1"/>
</dbReference>
<evidence type="ECO:0000256" key="2">
    <source>
        <dbReference type="ARBA" id="ARBA00022448"/>
    </source>
</evidence>
<protein>
    <submittedName>
        <fullName evidence="10">Uncharacterized protein</fullName>
    </submittedName>
</protein>
<dbReference type="GO" id="GO:0005886">
    <property type="term" value="C:plasma membrane"/>
    <property type="evidence" value="ECO:0007669"/>
    <property type="project" value="UniProtKB-SubCell"/>
</dbReference>
<accession>A0A0B5FV53</accession>
<feature type="transmembrane region" description="Helical" evidence="9">
    <location>
        <begin position="6"/>
        <end position="25"/>
    </location>
</feature>
<feature type="transmembrane region" description="Helical" evidence="9">
    <location>
        <begin position="310"/>
        <end position="328"/>
    </location>
</feature>
<keyword evidence="5 9" id="KW-0812">Transmembrane</keyword>
<dbReference type="STRING" id="483547.GSUB_14390"/>
<evidence type="ECO:0000313" key="10">
    <source>
        <dbReference type="EMBL" id="AJF07496.1"/>
    </source>
</evidence>
<keyword evidence="7 9" id="KW-0472">Membrane</keyword>
<gene>
    <name evidence="10" type="ORF">GSUB_14390</name>
</gene>
<organism evidence="10 11">
    <name type="scientific">Geoalkalibacter subterraneus</name>
    <dbReference type="NCBI Taxonomy" id="483547"/>
    <lineage>
        <taxon>Bacteria</taxon>
        <taxon>Pseudomonadati</taxon>
        <taxon>Thermodesulfobacteriota</taxon>
        <taxon>Desulfuromonadia</taxon>
        <taxon>Desulfuromonadales</taxon>
        <taxon>Geoalkalibacteraceae</taxon>
        <taxon>Geoalkalibacter</taxon>
    </lineage>
</organism>
<dbReference type="OrthoDB" id="9794165at2"/>
<evidence type="ECO:0000313" key="11">
    <source>
        <dbReference type="Proteomes" id="UP000035036"/>
    </source>
</evidence>
<evidence type="ECO:0000256" key="3">
    <source>
        <dbReference type="ARBA" id="ARBA00022475"/>
    </source>
</evidence>
<dbReference type="KEGG" id="gsb:GSUB_14390"/>
<comment type="subcellular location">
    <subcellularLocation>
        <location evidence="1">Cell inner membrane</location>
        <topology evidence="1">Multi-pass membrane protein</topology>
    </subcellularLocation>
</comment>
<feature type="transmembrane region" description="Helical" evidence="9">
    <location>
        <begin position="46"/>
        <end position="67"/>
    </location>
</feature>
<dbReference type="RefSeq" id="WP_040201406.1">
    <property type="nucleotide sequence ID" value="NZ_CP010311.1"/>
</dbReference>
<dbReference type="AlphaFoldDB" id="A0A0B5FV53"/>
<evidence type="ECO:0000256" key="4">
    <source>
        <dbReference type="ARBA" id="ARBA00022519"/>
    </source>
</evidence>
<feature type="transmembrane region" description="Helical" evidence="9">
    <location>
        <begin position="116"/>
        <end position="135"/>
    </location>
</feature>
<keyword evidence="4" id="KW-0997">Cell inner membrane</keyword>
<evidence type="ECO:0000256" key="9">
    <source>
        <dbReference type="SAM" id="Phobius"/>
    </source>
</evidence>
<proteinExistence type="inferred from homology"/>
<dbReference type="Proteomes" id="UP000035036">
    <property type="component" value="Chromosome"/>
</dbReference>